<keyword evidence="3" id="KW-0548">Nucleotidyltransferase</keyword>
<dbReference type="PANTHER" id="PTHR43015">
    <property type="entry name" value="D-RIBITOL-5-PHOSPHATE CYTIDYLYLTRANSFERASE"/>
    <property type="match status" value="1"/>
</dbReference>
<dbReference type="GO" id="GO:0035269">
    <property type="term" value="P:protein O-linked glycosylation via mannose"/>
    <property type="evidence" value="ECO:0007669"/>
    <property type="project" value="TreeGrafter"/>
</dbReference>
<accession>A0AAD9P0U8</accession>
<dbReference type="GO" id="GO:0005829">
    <property type="term" value="C:cytosol"/>
    <property type="evidence" value="ECO:0007669"/>
    <property type="project" value="TreeGrafter"/>
</dbReference>
<dbReference type="Gene3D" id="3.90.550.10">
    <property type="entry name" value="Spore Coat Polysaccharide Biosynthesis Protein SpsA, Chain A"/>
    <property type="match status" value="1"/>
</dbReference>
<dbReference type="Proteomes" id="UP001209878">
    <property type="component" value="Unassembled WGS sequence"/>
</dbReference>
<evidence type="ECO:0000256" key="4">
    <source>
        <dbReference type="ARBA" id="ARBA00069967"/>
    </source>
</evidence>
<organism evidence="5 6">
    <name type="scientific">Ridgeia piscesae</name>
    <name type="common">Tubeworm</name>
    <dbReference type="NCBI Taxonomy" id="27915"/>
    <lineage>
        <taxon>Eukaryota</taxon>
        <taxon>Metazoa</taxon>
        <taxon>Spiralia</taxon>
        <taxon>Lophotrochozoa</taxon>
        <taxon>Annelida</taxon>
        <taxon>Polychaeta</taxon>
        <taxon>Sedentaria</taxon>
        <taxon>Canalipalpata</taxon>
        <taxon>Sabellida</taxon>
        <taxon>Siboglinidae</taxon>
        <taxon>Ridgeia</taxon>
    </lineage>
</organism>
<dbReference type="InterPro" id="IPR029044">
    <property type="entry name" value="Nucleotide-diphossugar_trans"/>
</dbReference>
<dbReference type="GO" id="GO:0008299">
    <property type="term" value="P:isoprenoid biosynthetic process"/>
    <property type="evidence" value="ECO:0007669"/>
    <property type="project" value="InterPro"/>
</dbReference>
<evidence type="ECO:0000313" key="5">
    <source>
        <dbReference type="EMBL" id="KAK2186067.1"/>
    </source>
</evidence>
<sequence length="312" mass="35147">MDFKVCAVLPAAGCGQRMGTNTPKQFSYLLGRPLISYCLESFERVPWISDIVVTVSPEGIESMQDIVSRFNHKRVTLVAGASVRHRSIYNGVKALNKVSPEVVIVHDAVRPFVDEDTLREVSLAAWEYGSSGAVRPLVSTVIATDLDGFLDHSLDRSKYRSSEMPQAFCYDILCEAYQKATDYDFDYGTECLHLVNKYTAARTRLIEGPEHLWKVTYKKDMFALEGLLKEHENSVGVFCCDPGGFERLYQDCCNSSVYEGLYCGRHPKRTDGNKQFCVYNNLRLCQVLFLPLRCSATETAQLKPRRNTGLCS</sequence>
<keyword evidence="2" id="KW-0808">Transferase</keyword>
<protein>
    <recommendedName>
        <fullName evidence="4">2-C-methyl-D-erythritol 4-phosphate cytidylyltransferase, chloroplastic</fullName>
    </recommendedName>
</protein>
<proteinExistence type="inferred from homology"/>
<dbReference type="GO" id="GO:0050518">
    <property type="term" value="F:2-C-methyl-D-erythritol 4-phosphate cytidylyltransferase activity"/>
    <property type="evidence" value="ECO:0007669"/>
    <property type="project" value="UniProtKB-ARBA"/>
</dbReference>
<dbReference type="FunFam" id="3.90.550.10:FF:000003">
    <property type="entry name" value="2-C-methyl-D-erythritol 4-phosphate cytidylyltransferase"/>
    <property type="match status" value="1"/>
</dbReference>
<evidence type="ECO:0000256" key="3">
    <source>
        <dbReference type="ARBA" id="ARBA00022695"/>
    </source>
</evidence>
<keyword evidence="6" id="KW-1185">Reference proteome</keyword>
<dbReference type="InterPro" id="IPR018294">
    <property type="entry name" value="ISPD_synthase_CS"/>
</dbReference>
<evidence type="ECO:0000256" key="2">
    <source>
        <dbReference type="ARBA" id="ARBA00022679"/>
    </source>
</evidence>
<dbReference type="InterPro" id="IPR034683">
    <property type="entry name" value="IspD/TarI"/>
</dbReference>
<comment type="similarity">
    <text evidence="1">Belongs to the IspD/TarI cytidylyltransferase family. IspD subfamily.</text>
</comment>
<name>A0AAD9P0U8_RIDPI</name>
<dbReference type="EMBL" id="JAODUO010000214">
    <property type="protein sequence ID" value="KAK2186067.1"/>
    <property type="molecule type" value="Genomic_DNA"/>
</dbReference>
<dbReference type="AlphaFoldDB" id="A0AAD9P0U8"/>
<dbReference type="PANTHER" id="PTHR43015:SF1">
    <property type="entry name" value="D-RIBITOL-5-PHOSPHATE CYTIDYLYLTRANSFERASE"/>
    <property type="match status" value="1"/>
</dbReference>
<dbReference type="GO" id="GO:0047349">
    <property type="term" value="F:D-ribitol-5-phosphate cytidylyltransferase activity"/>
    <property type="evidence" value="ECO:0007669"/>
    <property type="project" value="TreeGrafter"/>
</dbReference>
<comment type="caution">
    <text evidence="5">The sequence shown here is derived from an EMBL/GenBank/DDBJ whole genome shotgun (WGS) entry which is preliminary data.</text>
</comment>
<dbReference type="Pfam" id="PF01128">
    <property type="entry name" value="IspD"/>
    <property type="match status" value="1"/>
</dbReference>
<evidence type="ECO:0000256" key="1">
    <source>
        <dbReference type="ARBA" id="ARBA00009789"/>
    </source>
</evidence>
<reference evidence="5" key="1">
    <citation type="journal article" date="2023" name="Mol. Biol. Evol.">
        <title>Third-Generation Sequencing Reveals the Adaptive Role of the Epigenome in Three Deep-Sea Polychaetes.</title>
        <authorList>
            <person name="Perez M."/>
            <person name="Aroh O."/>
            <person name="Sun Y."/>
            <person name="Lan Y."/>
            <person name="Juniper S.K."/>
            <person name="Young C.R."/>
            <person name="Angers B."/>
            <person name="Qian P.Y."/>
        </authorList>
    </citation>
    <scope>NUCLEOTIDE SEQUENCE</scope>
    <source>
        <strain evidence="5">R07B-5</strain>
    </source>
</reference>
<dbReference type="PROSITE" id="PS01295">
    <property type="entry name" value="ISPD"/>
    <property type="match status" value="1"/>
</dbReference>
<gene>
    <name evidence="5" type="ORF">NP493_204g06099</name>
</gene>
<dbReference type="SUPFAM" id="SSF53448">
    <property type="entry name" value="Nucleotide-diphospho-sugar transferases"/>
    <property type="match status" value="1"/>
</dbReference>
<evidence type="ECO:0000313" key="6">
    <source>
        <dbReference type="Proteomes" id="UP001209878"/>
    </source>
</evidence>
<dbReference type="CDD" id="cd02516">
    <property type="entry name" value="CDP-ME_synthetase"/>
    <property type="match status" value="1"/>
</dbReference>